<evidence type="ECO:0000313" key="2">
    <source>
        <dbReference type="EMBL" id="TFI58343.1"/>
    </source>
</evidence>
<dbReference type="EMBL" id="SPDV01000017">
    <property type="protein sequence ID" value="TFI58343.1"/>
    <property type="molecule type" value="Genomic_DNA"/>
</dbReference>
<dbReference type="Proteomes" id="UP000298213">
    <property type="component" value="Unassembled WGS sequence"/>
</dbReference>
<evidence type="ECO:0000313" key="3">
    <source>
        <dbReference type="Proteomes" id="UP000298213"/>
    </source>
</evidence>
<dbReference type="Pfam" id="PF13400">
    <property type="entry name" value="Tad"/>
    <property type="match status" value="1"/>
</dbReference>
<organism evidence="2 3">
    <name type="scientific">Sphingomonas parva</name>
    <dbReference type="NCBI Taxonomy" id="2555898"/>
    <lineage>
        <taxon>Bacteria</taxon>
        <taxon>Pseudomonadati</taxon>
        <taxon>Pseudomonadota</taxon>
        <taxon>Alphaproteobacteria</taxon>
        <taxon>Sphingomonadales</taxon>
        <taxon>Sphingomonadaceae</taxon>
        <taxon>Sphingomonas</taxon>
    </lineage>
</organism>
<name>A0A4Y8ZQR3_9SPHN</name>
<sequence>MKAWERLGSLLRSDRGNVLLIGAAAMPLLMASAGLAIDSIQLSFWKRQLQRAADSGAIAGAHALAQDAPADTALSNDLDEHLQLDLELNEKPVLKSHRIEDGSFAGNTFSPLKCGARGVPNCWQAARVTLVSERTVPFMSMFTRSSSTLRAEGTAALVGNGQFCMVSLYNGTDPGIIARGNPDLTLGCGIATNSRGTNAVDVGGAASVTANPVAAVGGITGGRWFKGNTTLQPYGSPVKDPFAKVPNPTVPSTCSTAPLVVPNGVTKTIEQGEQNCFAGADIKGTLIIKSDKFYVNNATLDIKGSVTGQNTTLMLMGTESGWTQNGGGKLTLTAPNSGDYKGIVVFRDRNAGNTAGKEIKLNGGADLNLTGAVYGPSTDFWIGGNTDISSNCIQLVGRKLEFKGGGNIQNNCPANSGASAFQMTVVRLVD</sequence>
<protein>
    <recommendedName>
        <fullName evidence="1">Putative Flp pilus-assembly TadG-like N-terminal domain-containing protein</fullName>
    </recommendedName>
</protein>
<dbReference type="AlphaFoldDB" id="A0A4Y8ZQR3"/>
<gene>
    <name evidence="2" type="ORF">E2493_10170</name>
</gene>
<evidence type="ECO:0000259" key="1">
    <source>
        <dbReference type="Pfam" id="PF13400"/>
    </source>
</evidence>
<keyword evidence="3" id="KW-1185">Reference proteome</keyword>
<feature type="domain" description="Putative Flp pilus-assembly TadG-like N-terminal" evidence="1">
    <location>
        <begin position="16"/>
        <end position="61"/>
    </location>
</feature>
<proteinExistence type="predicted"/>
<dbReference type="RefSeq" id="WP_135086364.1">
    <property type="nucleotide sequence ID" value="NZ_SPDV01000017.1"/>
</dbReference>
<dbReference type="OrthoDB" id="7418984at2"/>
<reference evidence="2 3" key="1">
    <citation type="submission" date="2019-03" db="EMBL/GenBank/DDBJ databases">
        <title>Genome sequence of Sphingomonas sp. 17J27-24.</title>
        <authorList>
            <person name="Kim M."/>
            <person name="Maeng S."/>
            <person name="Sathiyaraj S."/>
        </authorList>
    </citation>
    <scope>NUCLEOTIDE SEQUENCE [LARGE SCALE GENOMIC DNA]</scope>
    <source>
        <strain evidence="2 3">17J27-24</strain>
    </source>
</reference>
<accession>A0A4Y8ZQR3</accession>
<comment type="caution">
    <text evidence="2">The sequence shown here is derived from an EMBL/GenBank/DDBJ whole genome shotgun (WGS) entry which is preliminary data.</text>
</comment>
<dbReference type="InterPro" id="IPR028087">
    <property type="entry name" value="Tad_N"/>
</dbReference>